<evidence type="ECO:0000256" key="2">
    <source>
        <dbReference type="ARBA" id="ARBA00023015"/>
    </source>
</evidence>
<keyword evidence="8" id="KW-1185">Reference proteome</keyword>
<dbReference type="SMART" id="SM00347">
    <property type="entry name" value="HTH_MARR"/>
    <property type="match status" value="1"/>
</dbReference>
<feature type="domain" description="HTH marR-type" evidence="5">
    <location>
        <begin position="1"/>
        <end position="142"/>
    </location>
</feature>
<reference evidence="7" key="2">
    <citation type="submission" date="2023-01" db="EMBL/GenBank/DDBJ databases">
        <title>Draft genome sequence of Devosia yakushimensis strain NBRC 103855.</title>
        <authorList>
            <person name="Sun Q."/>
            <person name="Mori K."/>
        </authorList>
    </citation>
    <scope>NUCLEOTIDE SEQUENCE</scope>
    <source>
        <strain evidence="7">NBRC 103855</strain>
    </source>
</reference>
<keyword evidence="3" id="KW-0238">DNA-binding</keyword>
<dbReference type="SUPFAM" id="SSF46785">
    <property type="entry name" value="Winged helix' DNA-binding domain"/>
    <property type="match status" value="1"/>
</dbReference>
<evidence type="ECO:0000259" key="6">
    <source>
        <dbReference type="PROSITE" id="PS51186"/>
    </source>
</evidence>
<dbReference type="Gene3D" id="1.10.10.10">
    <property type="entry name" value="Winged helix-like DNA-binding domain superfamily/Winged helix DNA-binding domain"/>
    <property type="match status" value="1"/>
</dbReference>
<dbReference type="PANTHER" id="PTHR13947">
    <property type="entry name" value="GNAT FAMILY N-ACETYLTRANSFERASE"/>
    <property type="match status" value="1"/>
</dbReference>
<reference evidence="7" key="1">
    <citation type="journal article" date="2014" name="Int. J. Syst. Evol. Microbiol.">
        <title>Complete genome of a new Firmicutes species belonging to the dominant human colonic microbiota ('Ruminococcus bicirculans') reveals two chromosomes and a selective capacity to utilize plant glucans.</title>
        <authorList>
            <consortium name="NISC Comparative Sequencing Program"/>
            <person name="Wegmann U."/>
            <person name="Louis P."/>
            <person name="Goesmann A."/>
            <person name="Henrissat B."/>
            <person name="Duncan S.H."/>
            <person name="Flint H.J."/>
        </authorList>
    </citation>
    <scope>NUCLEOTIDE SEQUENCE</scope>
    <source>
        <strain evidence="7">NBRC 103855</strain>
    </source>
</reference>
<organism evidence="7 8">
    <name type="scientific">Devosia yakushimensis</name>
    <dbReference type="NCBI Taxonomy" id="470028"/>
    <lineage>
        <taxon>Bacteria</taxon>
        <taxon>Pseudomonadati</taxon>
        <taxon>Pseudomonadota</taxon>
        <taxon>Alphaproteobacteria</taxon>
        <taxon>Hyphomicrobiales</taxon>
        <taxon>Devosiaceae</taxon>
        <taxon>Devosia</taxon>
    </lineage>
</organism>
<dbReference type="PANTHER" id="PTHR13947:SF37">
    <property type="entry name" value="LD18367P"/>
    <property type="match status" value="1"/>
</dbReference>
<dbReference type="RefSeq" id="WP_284392229.1">
    <property type="nucleotide sequence ID" value="NZ_BSNG01000001.1"/>
</dbReference>
<gene>
    <name evidence="7" type="ORF">GCM10007913_30060</name>
</gene>
<comment type="caution">
    <text evidence="7">The sequence shown here is derived from an EMBL/GenBank/DDBJ whole genome shotgun (WGS) entry which is preliminary data.</text>
</comment>
<dbReference type="CDD" id="cd04301">
    <property type="entry name" value="NAT_SF"/>
    <property type="match status" value="1"/>
</dbReference>
<accession>A0ABQ5UG81</accession>
<dbReference type="Pfam" id="PF00583">
    <property type="entry name" value="Acetyltransf_1"/>
    <property type="match status" value="1"/>
</dbReference>
<dbReference type="PROSITE" id="PS50995">
    <property type="entry name" value="HTH_MARR_2"/>
    <property type="match status" value="1"/>
</dbReference>
<dbReference type="InterPro" id="IPR036388">
    <property type="entry name" value="WH-like_DNA-bd_sf"/>
</dbReference>
<feature type="domain" description="N-acetyltransferase" evidence="6">
    <location>
        <begin position="153"/>
        <end position="312"/>
    </location>
</feature>
<dbReference type="Proteomes" id="UP001161406">
    <property type="component" value="Unassembled WGS sequence"/>
</dbReference>
<dbReference type="SUPFAM" id="SSF55729">
    <property type="entry name" value="Acyl-CoA N-acyltransferases (Nat)"/>
    <property type="match status" value="1"/>
</dbReference>
<evidence type="ECO:0000256" key="3">
    <source>
        <dbReference type="ARBA" id="ARBA00023125"/>
    </source>
</evidence>
<dbReference type="InterPro" id="IPR050769">
    <property type="entry name" value="NAT_camello-type"/>
</dbReference>
<keyword evidence="1" id="KW-0808">Transferase</keyword>
<dbReference type="InterPro" id="IPR000182">
    <property type="entry name" value="GNAT_dom"/>
</dbReference>
<evidence type="ECO:0000256" key="1">
    <source>
        <dbReference type="ARBA" id="ARBA00022679"/>
    </source>
</evidence>
<evidence type="ECO:0000259" key="5">
    <source>
        <dbReference type="PROSITE" id="PS50995"/>
    </source>
</evidence>
<evidence type="ECO:0000256" key="4">
    <source>
        <dbReference type="ARBA" id="ARBA00023163"/>
    </source>
</evidence>
<name>A0ABQ5UG81_9HYPH</name>
<protein>
    <submittedName>
        <fullName evidence="7">GNAT family N-acetyltransferase</fullName>
    </submittedName>
</protein>
<dbReference type="Pfam" id="PF12802">
    <property type="entry name" value="MarR_2"/>
    <property type="match status" value="1"/>
</dbReference>
<dbReference type="InterPro" id="IPR023187">
    <property type="entry name" value="Tscrpt_reg_MarR-type_CS"/>
</dbReference>
<dbReference type="InterPro" id="IPR036390">
    <property type="entry name" value="WH_DNA-bd_sf"/>
</dbReference>
<dbReference type="InterPro" id="IPR016181">
    <property type="entry name" value="Acyl_CoA_acyltransferase"/>
</dbReference>
<dbReference type="Gene3D" id="3.40.630.30">
    <property type="match status" value="1"/>
</dbReference>
<evidence type="ECO:0000313" key="7">
    <source>
        <dbReference type="EMBL" id="GLQ11074.1"/>
    </source>
</evidence>
<dbReference type="EMBL" id="BSNG01000001">
    <property type="protein sequence ID" value="GLQ11074.1"/>
    <property type="molecule type" value="Genomic_DNA"/>
</dbReference>
<dbReference type="PROSITE" id="PS51186">
    <property type="entry name" value="GNAT"/>
    <property type="match status" value="1"/>
</dbReference>
<keyword evidence="4" id="KW-0804">Transcription</keyword>
<evidence type="ECO:0000313" key="8">
    <source>
        <dbReference type="Proteomes" id="UP001161406"/>
    </source>
</evidence>
<dbReference type="PROSITE" id="PS01117">
    <property type="entry name" value="HTH_MARR_1"/>
    <property type="match status" value="1"/>
</dbReference>
<sequence length="313" mass="34827">MAEKPDESAQVAAIRTFNRFYTGIIGLLNEGMHKSPYSLAEARLIHEIGKRVSTTSSALAADLGMDRGQISRLVWRLVDQGLLAVLPHSDDRRSSTLALTPDGDGLYRNFNEMSDQAAADLLVPLDSFLRRDLVGSMQRIQTMLAGPESTEPLILRPHRVGELGWLVHRQGLLYHLEQGWNGEFEALIARIYADYEAAPITPPKSLWVAEMAGQVAGSLFIVPSAADPTIAQLRMLYVEPAFRGHGIGKRLVDEAIRFSRASGYSSIMLWTQDCLVAARKIYQGAGFVLEREEPHHSFGADLNGQYWRLDLKR</sequence>
<proteinExistence type="predicted"/>
<dbReference type="InterPro" id="IPR000835">
    <property type="entry name" value="HTH_MarR-typ"/>
</dbReference>
<keyword evidence="2" id="KW-0805">Transcription regulation</keyword>